<feature type="domain" description="ChsH2 C-terminal OB-fold" evidence="1">
    <location>
        <begin position="52"/>
        <end position="117"/>
    </location>
</feature>
<dbReference type="OrthoDB" id="7470921at2"/>
<dbReference type="InterPro" id="IPR052513">
    <property type="entry name" value="Thioester_dehydratase-like"/>
</dbReference>
<evidence type="ECO:0000259" key="2">
    <source>
        <dbReference type="Pfam" id="PF12172"/>
    </source>
</evidence>
<evidence type="ECO:0000259" key="1">
    <source>
        <dbReference type="Pfam" id="PF01796"/>
    </source>
</evidence>
<evidence type="ECO:0008006" key="5">
    <source>
        <dbReference type="Google" id="ProtNLM"/>
    </source>
</evidence>
<dbReference type="SUPFAM" id="SSF50249">
    <property type="entry name" value="Nucleic acid-binding proteins"/>
    <property type="match status" value="1"/>
</dbReference>
<evidence type="ECO:0000313" key="4">
    <source>
        <dbReference type="Proteomes" id="UP000199025"/>
    </source>
</evidence>
<dbReference type="Proteomes" id="UP000199025">
    <property type="component" value="Unassembled WGS sequence"/>
</dbReference>
<reference evidence="3 4" key="1">
    <citation type="submission" date="2016-10" db="EMBL/GenBank/DDBJ databases">
        <authorList>
            <person name="de Groot N.N."/>
        </authorList>
    </citation>
    <scope>NUCLEOTIDE SEQUENCE [LARGE SCALE GENOMIC DNA]</scope>
    <source>
        <strain evidence="3 4">DSM 44468</strain>
    </source>
</reference>
<dbReference type="Gene3D" id="6.10.30.10">
    <property type="match status" value="1"/>
</dbReference>
<organism evidence="3 4">
    <name type="scientific">Amycolatopsis sacchari</name>
    <dbReference type="NCBI Taxonomy" id="115433"/>
    <lineage>
        <taxon>Bacteria</taxon>
        <taxon>Bacillati</taxon>
        <taxon>Actinomycetota</taxon>
        <taxon>Actinomycetes</taxon>
        <taxon>Pseudonocardiales</taxon>
        <taxon>Pseudonocardiaceae</taxon>
        <taxon>Amycolatopsis</taxon>
    </lineage>
</organism>
<gene>
    <name evidence="3" type="ORF">SAMN05421835_101804</name>
</gene>
<dbReference type="InterPro" id="IPR012340">
    <property type="entry name" value="NA-bd_OB-fold"/>
</dbReference>
<dbReference type="Pfam" id="PF01796">
    <property type="entry name" value="OB_ChsH2_C"/>
    <property type="match status" value="1"/>
</dbReference>
<dbReference type="InterPro" id="IPR002878">
    <property type="entry name" value="ChsH2_C"/>
</dbReference>
<protein>
    <recommendedName>
        <fullName evidence="5">DUF35 domain-containing protein</fullName>
    </recommendedName>
</protein>
<name>A0A1I3L3J4_9PSEU</name>
<feature type="domain" description="ChsH2 rubredoxin-like zinc ribbon" evidence="2">
    <location>
        <begin position="15"/>
        <end position="50"/>
    </location>
</feature>
<dbReference type="EMBL" id="FORP01000001">
    <property type="protein sequence ID" value="SFI79297.1"/>
    <property type="molecule type" value="Genomic_DNA"/>
</dbReference>
<accession>A0A1I3L3J4</accession>
<dbReference type="PANTHER" id="PTHR34075:SF5">
    <property type="entry name" value="BLR3430 PROTEIN"/>
    <property type="match status" value="1"/>
</dbReference>
<dbReference type="STRING" id="115433.SAMN05421835_101804"/>
<dbReference type="InterPro" id="IPR022002">
    <property type="entry name" value="ChsH2_Znr"/>
</dbReference>
<dbReference type="PANTHER" id="PTHR34075">
    <property type="entry name" value="BLR3430 PROTEIN"/>
    <property type="match status" value="1"/>
</dbReference>
<keyword evidence="4" id="KW-1185">Reference proteome</keyword>
<dbReference type="RefSeq" id="WP_091504242.1">
    <property type="nucleotide sequence ID" value="NZ_FORP01000001.1"/>
</dbReference>
<evidence type="ECO:0000313" key="3">
    <source>
        <dbReference type="EMBL" id="SFI79297.1"/>
    </source>
</evidence>
<dbReference type="Pfam" id="PF12172">
    <property type="entry name" value="zf-ChsH2"/>
    <property type="match status" value="1"/>
</dbReference>
<sequence>MAILPVPGELTAPYWEHARRHELALQHCRSCDRSWHPPLPRCPHCHSATLDWQRVSGRGTVYSATVVEHPTHAALADRVPYVVALVELAEGPRVVANIRGCAPDEVRIGQPVRVTFEDVTDEITLPQFTVER</sequence>
<proteinExistence type="predicted"/>
<dbReference type="AlphaFoldDB" id="A0A1I3L3J4"/>